<dbReference type="EMBL" id="KV417518">
    <property type="protein sequence ID" value="KZP25838.1"/>
    <property type="molecule type" value="Genomic_DNA"/>
</dbReference>
<reference evidence="2 3" key="1">
    <citation type="journal article" date="2016" name="Mol. Biol. Evol.">
        <title>Comparative Genomics of Early-Diverging Mushroom-Forming Fungi Provides Insights into the Origins of Lignocellulose Decay Capabilities.</title>
        <authorList>
            <person name="Nagy L.G."/>
            <person name="Riley R."/>
            <person name="Tritt A."/>
            <person name="Adam C."/>
            <person name="Daum C."/>
            <person name="Floudas D."/>
            <person name="Sun H."/>
            <person name="Yadav J.S."/>
            <person name="Pangilinan J."/>
            <person name="Larsson K.H."/>
            <person name="Matsuura K."/>
            <person name="Barry K."/>
            <person name="Labutti K."/>
            <person name="Kuo R."/>
            <person name="Ohm R.A."/>
            <person name="Bhattacharya S.S."/>
            <person name="Shirouzu T."/>
            <person name="Yoshinaga Y."/>
            <person name="Martin F.M."/>
            <person name="Grigoriev I.V."/>
            <person name="Hibbett D.S."/>
        </authorList>
    </citation>
    <scope>NUCLEOTIDE SEQUENCE [LARGE SCALE GENOMIC DNA]</scope>
    <source>
        <strain evidence="2 3">CBS 109695</strain>
    </source>
</reference>
<organism evidence="2 3">
    <name type="scientific">Athelia psychrophila</name>
    <dbReference type="NCBI Taxonomy" id="1759441"/>
    <lineage>
        <taxon>Eukaryota</taxon>
        <taxon>Fungi</taxon>
        <taxon>Dikarya</taxon>
        <taxon>Basidiomycota</taxon>
        <taxon>Agaricomycotina</taxon>
        <taxon>Agaricomycetes</taxon>
        <taxon>Agaricomycetidae</taxon>
        <taxon>Atheliales</taxon>
        <taxon>Atheliaceae</taxon>
        <taxon>Athelia</taxon>
    </lineage>
</organism>
<gene>
    <name evidence="2" type="ORF">FIBSPDRAFT_887802</name>
</gene>
<dbReference type="CDD" id="cd21037">
    <property type="entry name" value="MLKL_NTD"/>
    <property type="match status" value="1"/>
</dbReference>
<dbReference type="GO" id="GO:0007166">
    <property type="term" value="P:cell surface receptor signaling pathway"/>
    <property type="evidence" value="ECO:0007669"/>
    <property type="project" value="InterPro"/>
</dbReference>
<feature type="compositionally biased region" description="Pro residues" evidence="1">
    <location>
        <begin position="565"/>
        <end position="575"/>
    </location>
</feature>
<dbReference type="Gene3D" id="1.20.930.20">
    <property type="entry name" value="Adaptor protein Cbl, N-terminal domain"/>
    <property type="match status" value="1"/>
</dbReference>
<dbReference type="InterPro" id="IPR059179">
    <property type="entry name" value="MLKL-like_MCAfunc"/>
</dbReference>
<accession>A0A166P8Q7</accession>
<dbReference type="InterPro" id="IPR036537">
    <property type="entry name" value="Adaptor_Cbl_N_dom_sf"/>
</dbReference>
<feature type="compositionally biased region" description="Polar residues" evidence="1">
    <location>
        <begin position="632"/>
        <end position="643"/>
    </location>
</feature>
<evidence type="ECO:0000313" key="2">
    <source>
        <dbReference type="EMBL" id="KZP25838.1"/>
    </source>
</evidence>
<keyword evidence="3" id="KW-1185">Reference proteome</keyword>
<sequence length="660" mass="69985">MAVMPAVDCPFALDCLAGLHAISPRCYRVKGGAFHRVLDKRAKYFHLPSSPTQSLQAMDIINEVISLTPVAPLATACRVFKLIWDLVERVQESKRHFRSLAWTIAEFLKVLNSSIAGRRRVEDISSTSSTIIGLQRLLDEIRDFIKAEGHGSFLTLMFTKEARIAQIDGYQKKIATLVNTFQLKPSAVFNAGCGERSVIVIDQFMNGDLLSTPEALSHKRCFEHMARRVDSCGRGGGWGRPGKGRGRGAVRAGGGAGGACSSGGGRVRGGNRAIRLAVRPELSRRSRDGEAEGRTHANINFNMSGSGGVVAGVVGVVVARALVGGARVAAGRAAHAQGVTPGVPRLLRGPLPRVHGVAPQHLAPPPQAHLRLAPLVLQPPVLPPERATLPRLAPPQFPPHPLPLPIHTTATATATTTTTTTAPTSAPSPVSALRPASRLLQLPGAKPARGAADVARDCVVALVRADDRAIGTESPAVLVAPQLPVVAARPLQLLERVEEVALAAELAGRGALLPLHEVTARAVVALALQGQRLLALHAVGQVAADPPRPPHDAHGHVFRSRPYVTPRPPSRPPSHPSHVGQRISSTHINLSSLTYPSTSNTPYPLHLQHGYNCKGFFAFAPSRRRSSLNTCIKTQSEQSQTKENVAASRGTGSPPAPAAA</sequence>
<protein>
    <submittedName>
        <fullName evidence="2">Uncharacterized protein</fullName>
    </submittedName>
</protein>
<feature type="region of interest" description="Disordered" evidence="1">
    <location>
        <begin position="545"/>
        <end position="581"/>
    </location>
</feature>
<dbReference type="Proteomes" id="UP000076532">
    <property type="component" value="Unassembled WGS sequence"/>
</dbReference>
<evidence type="ECO:0000256" key="1">
    <source>
        <dbReference type="SAM" id="MobiDB-lite"/>
    </source>
</evidence>
<name>A0A166P8Q7_9AGAM</name>
<dbReference type="AlphaFoldDB" id="A0A166P8Q7"/>
<evidence type="ECO:0000313" key="3">
    <source>
        <dbReference type="Proteomes" id="UP000076532"/>
    </source>
</evidence>
<proteinExistence type="predicted"/>
<dbReference type="OrthoDB" id="10261027at2759"/>
<feature type="region of interest" description="Disordered" evidence="1">
    <location>
        <begin position="632"/>
        <end position="660"/>
    </location>
</feature>